<feature type="compositionally biased region" description="Basic and acidic residues" evidence="1">
    <location>
        <begin position="408"/>
        <end position="419"/>
    </location>
</feature>
<feature type="compositionally biased region" description="Pro residues" evidence="1">
    <location>
        <begin position="199"/>
        <end position="211"/>
    </location>
</feature>
<dbReference type="PANTHER" id="PTHR45725:SF18">
    <property type="entry name" value="ORC1-LIKE AAA ATPASE DOMAIN-CONTAINING PROTEIN"/>
    <property type="match status" value="1"/>
</dbReference>
<proteinExistence type="predicted"/>
<feature type="compositionally biased region" description="Basic and acidic residues" evidence="1">
    <location>
        <begin position="245"/>
        <end position="279"/>
    </location>
</feature>
<evidence type="ECO:0000256" key="1">
    <source>
        <dbReference type="SAM" id="MobiDB-lite"/>
    </source>
</evidence>
<accession>A0ABR4F0T4</accession>
<dbReference type="EMBL" id="JBAWTH010000017">
    <property type="protein sequence ID" value="KAL2288304.1"/>
    <property type="molecule type" value="Genomic_DNA"/>
</dbReference>
<sequence length="419" mass="43436">MASEEPAAAAAAAAAASSSSAAPDSTPTPAAPAQEPPAQGSTPAETPAESSADASAPAKAPVKKMVRKAGAKNYSTDPALYIYTSLTAGNRHIITATSRLETILRANRVPFKAIDVATDEKARMLWGRRAGKAADGRPRKLPGLVQTGIVLGDIVEIEEWNEYGELKQHVKIYYDEFTQPKKGAIAPVPKYKQPEDKTPYPPAMLNPPPPPERVKGPAEQNANKIAQAVKNSSNNNTVKAATRSVAEEAAQKAKDTAQRAKKAKLEALREKVHGKKAEAEAGGEAGEASKDEQAAASPSAATGEPADPPTKGMSQLSVAASASSSATGAGLQSPTSGAWKNSGDASLGAALHTVQSPTTATWKAPAEETFAGARVASASAEEIEKIESRETIKEEPEPEEEAVADPAGEVKKEVEGSKA</sequence>
<keyword evidence="3" id="KW-1185">Reference proteome</keyword>
<dbReference type="InterPro" id="IPR051425">
    <property type="entry name" value="Formin_Homology"/>
</dbReference>
<gene>
    <name evidence="2" type="ORF">FJTKL_04356</name>
</gene>
<dbReference type="Gene3D" id="3.40.30.10">
    <property type="entry name" value="Glutaredoxin"/>
    <property type="match status" value="1"/>
</dbReference>
<organism evidence="2 3">
    <name type="scientific">Diaporthe vaccinii</name>
    <dbReference type="NCBI Taxonomy" id="105482"/>
    <lineage>
        <taxon>Eukaryota</taxon>
        <taxon>Fungi</taxon>
        <taxon>Dikarya</taxon>
        <taxon>Ascomycota</taxon>
        <taxon>Pezizomycotina</taxon>
        <taxon>Sordariomycetes</taxon>
        <taxon>Sordariomycetidae</taxon>
        <taxon>Diaporthales</taxon>
        <taxon>Diaporthaceae</taxon>
        <taxon>Diaporthe</taxon>
        <taxon>Diaporthe eres species complex</taxon>
    </lineage>
</organism>
<dbReference type="Proteomes" id="UP001600888">
    <property type="component" value="Unassembled WGS sequence"/>
</dbReference>
<reference evidence="2 3" key="1">
    <citation type="submission" date="2024-03" db="EMBL/GenBank/DDBJ databases">
        <title>A high-quality draft genome sequence of Diaporthe vaccinii, a causative agent of upright dieback and viscid rot disease in cranberry plants.</title>
        <authorList>
            <person name="Sarrasin M."/>
            <person name="Lang B.F."/>
            <person name="Burger G."/>
        </authorList>
    </citation>
    <scope>NUCLEOTIDE SEQUENCE [LARGE SCALE GENOMIC DNA]</scope>
    <source>
        <strain evidence="2 3">IS7</strain>
    </source>
</reference>
<feature type="compositionally biased region" description="Basic and acidic residues" evidence="1">
    <location>
        <begin position="382"/>
        <end position="395"/>
    </location>
</feature>
<evidence type="ECO:0000313" key="3">
    <source>
        <dbReference type="Proteomes" id="UP001600888"/>
    </source>
</evidence>
<comment type="caution">
    <text evidence="2">The sequence shown here is derived from an EMBL/GenBank/DDBJ whole genome shotgun (WGS) entry which is preliminary data.</text>
</comment>
<feature type="compositionally biased region" description="Low complexity" evidence="1">
    <location>
        <begin position="314"/>
        <end position="333"/>
    </location>
</feature>
<feature type="region of interest" description="Disordered" evidence="1">
    <location>
        <begin position="373"/>
        <end position="419"/>
    </location>
</feature>
<name>A0ABR4F0T4_9PEZI</name>
<dbReference type="PANTHER" id="PTHR45725">
    <property type="entry name" value="FORMIN HOMOLOGY 2 FAMILY MEMBER"/>
    <property type="match status" value="1"/>
</dbReference>
<feature type="compositionally biased region" description="Low complexity" evidence="1">
    <location>
        <begin position="1"/>
        <end position="60"/>
    </location>
</feature>
<evidence type="ECO:0000313" key="2">
    <source>
        <dbReference type="EMBL" id="KAL2288304.1"/>
    </source>
</evidence>
<feature type="region of interest" description="Disordered" evidence="1">
    <location>
        <begin position="186"/>
        <end position="344"/>
    </location>
</feature>
<dbReference type="InterPro" id="IPR036249">
    <property type="entry name" value="Thioredoxin-like_sf"/>
</dbReference>
<dbReference type="SUPFAM" id="SSF52833">
    <property type="entry name" value="Thioredoxin-like"/>
    <property type="match status" value="1"/>
</dbReference>
<protein>
    <submittedName>
        <fullName evidence="2">Uncharacterized protein</fullName>
    </submittedName>
</protein>
<feature type="region of interest" description="Disordered" evidence="1">
    <location>
        <begin position="1"/>
        <end position="61"/>
    </location>
</feature>
<feature type="compositionally biased region" description="Polar residues" evidence="1">
    <location>
        <begin position="220"/>
        <end position="239"/>
    </location>
</feature>